<dbReference type="Pfam" id="PF13432">
    <property type="entry name" value="TPR_16"/>
    <property type="match status" value="6"/>
</dbReference>
<keyword evidence="6" id="KW-1185">Reference proteome</keyword>
<dbReference type="PANTHER" id="PTHR45586">
    <property type="entry name" value="TPR REPEAT-CONTAINING PROTEIN PA4667"/>
    <property type="match status" value="1"/>
</dbReference>
<dbReference type="SUPFAM" id="SSF48452">
    <property type="entry name" value="TPR-like"/>
    <property type="match status" value="5"/>
</dbReference>
<evidence type="ECO:0000256" key="1">
    <source>
        <dbReference type="ARBA" id="ARBA00022737"/>
    </source>
</evidence>
<dbReference type="EMBL" id="BMJC01000001">
    <property type="protein sequence ID" value="GGA91951.1"/>
    <property type="molecule type" value="Genomic_DNA"/>
</dbReference>
<reference evidence="5" key="1">
    <citation type="journal article" date="2014" name="Int. J. Syst. Evol. Microbiol.">
        <title>Complete genome sequence of Corynebacterium casei LMG S-19264T (=DSM 44701T), isolated from a smear-ripened cheese.</title>
        <authorList>
            <consortium name="US DOE Joint Genome Institute (JGI-PGF)"/>
            <person name="Walter F."/>
            <person name="Albersmeier A."/>
            <person name="Kalinowski J."/>
            <person name="Ruckert C."/>
        </authorList>
    </citation>
    <scope>NUCLEOTIDE SEQUENCE</scope>
    <source>
        <strain evidence="5">CGMCC 1.15448</strain>
    </source>
</reference>
<protein>
    <recommendedName>
        <fullName evidence="7">Tetratricopeptide repeat protein</fullName>
    </recommendedName>
</protein>
<dbReference type="PROSITE" id="PS50005">
    <property type="entry name" value="TPR"/>
    <property type="match status" value="1"/>
</dbReference>
<dbReference type="RefSeq" id="WP_188929936.1">
    <property type="nucleotide sequence ID" value="NZ_BMJC01000001.1"/>
</dbReference>
<evidence type="ECO:0008006" key="7">
    <source>
        <dbReference type="Google" id="ProtNLM"/>
    </source>
</evidence>
<feature type="repeat" description="TPR" evidence="3">
    <location>
        <begin position="655"/>
        <end position="688"/>
    </location>
</feature>
<keyword evidence="2 3" id="KW-0802">TPR repeat</keyword>
<evidence type="ECO:0000256" key="4">
    <source>
        <dbReference type="SAM" id="SignalP"/>
    </source>
</evidence>
<feature type="chain" id="PRO_5035159197" description="Tetratricopeptide repeat protein" evidence="4">
    <location>
        <begin position="20"/>
        <end position="1013"/>
    </location>
</feature>
<reference evidence="5" key="2">
    <citation type="submission" date="2020-09" db="EMBL/GenBank/DDBJ databases">
        <authorList>
            <person name="Sun Q."/>
            <person name="Zhou Y."/>
        </authorList>
    </citation>
    <scope>NUCLEOTIDE SEQUENCE</scope>
    <source>
        <strain evidence="5">CGMCC 1.15448</strain>
    </source>
</reference>
<dbReference type="SMART" id="SM00028">
    <property type="entry name" value="TPR"/>
    <property type="match status" value="9"/>
</dbReference>
<dbReference type="Pfam" id="PF13174">
    <property type="entry name" value="TPR_6"/>
    <property type="match status" value="1"/>
</dbReference>
<dbReference type="PANTHER" id="PTHR45586:SF15">
    <property type="entry name" value="TPR REPEAT-CONTAINING PROTEIN YPIA"/>
    <property type="match status" value="1"/>
</dbReference>
<evidence type="ECO:0000256" key="3">
    <source>
        <dbReference type="PROSITE-ProRule" id="PRU00339"/>
    </source>
</evidence>
<keyword evidence="4" id="KW-0732">Signal</keyword>
<keyword evidence="1" id="KW-0677">Repeat</keyword>
<dbReference type="Gene3D" id="1.25.40.10">
    <property type="entry name" value="Tetratricopeptide repeat domain"/>
    <property type="match status" value="6"/>
</dbReference>
<dbReference type="AlphaFoldDB" id="A0A8J2XSM2"/>
<evidence type="ECO:0000313" key="5">
    <source>
        <dbReference type="EMBL" id="GGA91951.1"/>
    </source>
</evidence>
<name>A0A8J2XSM2_9BACT</name>
<evidence type="ECO:0000313" key="6">
    <source>
        <dbReference type="Proteomes" id="UP000607559"/>
    </source>
</evidence>
<accession>A0A8J2XSM2</accession>
<sequence length="1013" mass="115840">MKYSAILFLVLLLSSSSFAQQTRYYDDPQAEFRQAKEFFEHDFYSLAYPIFRDLKFNLRETDKSNNSVEYQDVKYYYLVCALEQNDSIAVNASRDYIELENNAPRVGMISFHLAEYYFRQKDYADALKLYDHADIENLSNQEIADLKFHEGYCYFTARQFDNALPLFNAIRQLPKDPNYLDANYYYGFICFYQKKYNDALQAFQVVENSPTYEKVVPYYIANIYLVQGQKDKAIDYAEAHLKKGNQYYDNELRQLVGHGYYEKQEFAKALPFLEQYVNSSKTVSREDLYELSYCYYQTKDWNKAINGFKQLGGKEDSMAQNSMYLLGDAYLRTAQKANARNAFLFCSLNSSNPKQKEISKFNYAKLSYELGYQDVALTELQGFLQQYPNSDYSGEARELLLSVLAGTNNYKDALTLIDSLGHPSENARRLIPRILYGRATEMVNDGMLLGANDLLDRALKDPNNGSVLPFVQFWKGEISYRLGKIDDAIQYFLAYLKNGAVNGEVNPTNAKYNLGYCFLKKENYRQAQGFFEQVVRTPSLSSSPMEQDAYVRVADCYYMNRDYKTALAMYNRVVSYSWPASDYATFQKAMIAGVTSGKQKIDLLNTIARLYPTSSLSADVNMEVASTYLAGEQYREALPYLKNVLHTSGADALKPRAYLRSGIAWYNLNNNDEALKQYDSLLRQYPNSPEAQEGLDNAKTIYVEEGRTSEYVNFAKGMGVEVSASQEDQLAYEEAEVQFNNGNFPGAVQRFESYLAKFPDGKYSLEANYYKSEIYFSQKEWAKAVVGYAVVADRAPNKFGEKSLLQAATLYFFNLKDYANAEKYFSKLKDFASSEANKLEAMRGLLRSQYQLQKWPDAVANAKDLLNQKGISTDDRVLANMAIAKSYQVNNQCDQALQYFRTAAGLTKSAYSAEARYQIADCLFHAGQNKDAEKAAFEVINKSGSYEEWVTKAYLLLGDIYFAEKDYFNAKATYQSIVEKAKIEELRLQAQQKLAQVVAEEKKGSKVDTTGSN</sequence>
<comment type="caution">
    <text evidence="5">The sequence shown here is derived from an EMBL/GenBank/DDBJ whole genome shotgun (WGS) entry which is preliminary data.</text>
</comment>
<evidence type="ECO:0000256" key="2">
    <source>
        <dbReference type="ARBA" id="ARBA00022803"/>
    </source>
</evidence>
<feature type="signal peptide" evidence="4">
    <location>
        <begin position="1"/>
        <end position="19"/>
    </location>
</feature>
<proteinExistence type="predicted"/>
<dbReference type="InterPro" id="IPR019734">
    <property type="entry name" value="TPR_rpt"/>
</dbReference>
<gene>
    <name evidence="5" type="ORF">GCM10011511_14170</name>
</gene>
<organism evidence="5 6">
    <name type="scientific">Puia dinghuensis</name>
    <dbReference type="NCBI Taxonomy" id="1792502"/>
    <lineage>
        <taxon>Bacteria</taxon>
        <taxon>Pseudomonadati</taxon>
        <taxon>Bacteroidota</taxon>
        <taxon>Chitinophagia</taxon>
        <taxon>Chitinophagales</taxon>
        <taxon>Chitinophagaceae</taxon>
        <taxon>Puia</taxon>
    </lineage>
</organism>
<dbReference type="Proteomes" id="UP000607559">
    <property type="component" value="Unassembled WGS sequence"/>
</dbReference>
<dbReference type="InterPro" id="IPR011990">
    <property type="entry name" value="TPR-like_helical_dom_sf"/>
</dbReference>
<dbReference type="InterPro" id="IPR051012">
    <property type="entry name" value="CellSynth/LPSAsmb/PSIAsmb"/>
</dbReference>